<gene>
    <name evidence="1" type="ordered locus">FRAAL4090</name>
</gene>
<dbReference type="EMBL" id="CT573213">
    <property type="protein sequence ID" value="CAJ62732.1"/>
    <property type="molecule type" value="Genomic_DNA"/>
</dbReference>
<reference evidence="1 2" key="1">
    <citation type="journal article" date="2007" name="Genome Res.">
        <title>Genome characteristics of facultatively symbiotic Frankia sp. strains reflect host range and host plant biogeography.</title>
        <authorList>
            <person name="Normand P."/>
            <person name="Lapierre P."/>
            <person name="Tisa L.S."/>
            <person name="Gogarten J.P."/>
            <person name="Alloisio N."/>
            <person name="Bagnarol E."/>
            <person name="Bassi C.A."/>
            <person name="Berry A.M."/>
            <person name="Bickhart D.M."/>
            <person name="Choisne N."/>
            <person name="Couloux A."/>
            <person name="Cournoyer B."/>
            <person name="Cruveiller S."/>
            <person name="Daubin V."/>
            <person name="Demange N."/>
            <person name="Francino M.P."/>
            <person name="Goltsman E."/>
            <person name="Huang Y."/>
            <person name="Kopp O.R."/>
            <person name="Labarre L."/>
            <person name="Lapidus A."/>
            <person name="Lavire C."/>
            <person name="Marechal J."/>
            <person name="Martinez M."/>
            <person name="Mastronunzio J.E."/>
            <person name="Mullin B.C."/>
            <person name="Niemann J."/>
            <person name="Pujic P."/>
            <person name="Rawnsley T."/>
            <person name="Rouy Z."/>
            <person name="Schenowitz C."/>
            <person name="Sellstedt A."/>
            <person name="Tavares F."/>
            <person name="Tomkins J.P."/>
            <person name="Vallenet D."/>
            <person name="Valverde C."/>
            <person name="Wall L.G."/>
            <person name="Wang Y."/>
            <person name="Medigue C."/>
            <person name="Benson D.R."/>
        </authorList>
    </citation>
    <scope>NUCLEOTIDE SEQUENCE [LARGE SCALE GENOMIC DNA]</scope>
    <source>
        <strain evidence="2">DSM 45986 / CECT 9034 / ACN14a</strain>
    </source>
</reference>
<dbReference type="AlphaFoldDB" id="Q0RID7"/>
<organism evidence="1 2">
    <name type="scientific">Frankia alni (strain DSM 45986 / CECT 9034 / ACN14a)</name>
    <dbReference type="NCBI Taxonomy" id="326424"/>
    <lineage>
        <taxon>Bacteria</taxon>
        <taxon>Bacillati</taxon>
        <taxon>Actinomycetota</taxon>
        <taxon>Actinomycetes</taxon>
        <taxon>Frankiales</taxon>
        <taxon>Frankiaceae</taxon>
        <taxon>Frankia</taxon>
    </lineage>
</organism>
<accession>Q0RID7</accession>
<keyword evidence="2" id="KW-1185">Reference proteome</keyword>
<dbReference type="Proteomes" id="UP000000657">
    <property type="component" value="Chromosome"/>
</dbReference>
<evidence type="ECO:0000313" key="1">
    <source>
        <dbReference type="EMBL" id="CAJ62732.1"/>
    </source>
</evidence>
<protein>
    <submittedName>
        <fullName evidence="1">Uncharacterized protein</fullName>
    </submittedName>
</protein>
<name>Q0RID7_FRAAA</name>
<dbReference type="HOGENOM" id="CLU_2915808_0_0_11"/>
<dbReference type="KEGG" id="fal:FRAAL4090"/>
<dbReference type="STRING" id="326424.FRAAL4090"/>
<evidence type="ECO:0000313" key="2">
    <source>
        <dbReference type="Proteomes" id="UP000000657"/>
    </source>
</evidence>
<proteinExistence type="predicted"/>
<sequence>MAGGASAGHRLTRNALHEAAGGFSGIARHCDAPLRCIGNPVCRRRPRPPCAQLRAEAHRRG</sequence>